<name>A0A4V3WLQ6_CAMSN</name>
<accession>A0A4V3WLQ6</accession>
<protein>
    <submittedName>
        <fullName evidence="2">Uncharacterized protein</fullName>
    </submittedName>
</protein>
<dbReference type="Proteomes" id="UP000306102">
    <property type="component" value="Unassembled WGS sequence"/>
</dbReference>
<dbReference type="AlphaFoldDB" id="A0A4V3WLQ6"/>
<sequence>MKDVDNRLKVEDDGKLRQGILVREWKRSDMGVHTTTRDISEKSGHVMGRMCVINGANQQGFQQIGTINGVRSSNIFSNSKKKISERDQKGFPEELFAVKIYALTPDPPKRVNGARPKAHTNRPGIIK</sequence>
<evidence type="ECO:0000313" key="2">
    <source>
        <dbReference type="EMBL" id="THG05637.1"/>
    </source>
</evidence>
<comment type="caution">
    <text evidence="2">The sequence shown here is derived from an EMBL/GenBank/DDBJ whole genome shotgun (WGS) entry which is preliminary data.</text>
</comment>
<dbReference type="EMBL" id="SDRB02010587">
    <property type="protein sequence ID" value="THG05637.1"/>
    <property type="molecule type" value="Genomic_DNA"/>
</dbReference>
<keyword evidence="3" id="KW-1185">Reference proteome</keyword>
<reference evidence="2 3" key="1">
    <citation type="journal article" date="2018" name="Proc. Natl. Acad. Sci. U.S.A.">
        <title>Draft genome sequence of Camellia sinensis var. sinensis provides insights into the evolution of the tea genome and tea quality.</title>
        <authorList>
            <person name="Wei C."/>
            <person name="Yang H."/>
            <person name="Wang S."/>
            <person name="Zhao J."/>
            <person name="Liu C."/>
            <person name="Gao L."/>
            <person name="Xia E."/>
            <person name="Lu Y."/>
            <person name="Tai Y."/>
            <person name="She G."/>
            <person name="Sun J."/>
            <person name="Cao H."/>
            <person name="Tong W."/>
            <person name="Gao Q."/>
            <person name="Li Y."/>
            <person name="Deng W."/>
            <person name="Jiang X."/>
            <person name="Wang W."/>
            <person name="Chen Q."/>
            <person name="Zhang S."/>
            <person name="Li H."/>
            <person name="Wu J."/>
            <person name="Wang P."/>
            <person name="Li P."/>
            <person name="Shi C."/>
            <person name="Zheng F."/>
            <person name="Jian J."/>
            <person name="Huang B."/>
            <person name="Shan D."/>
            <person name="Shi M."/>
            <person name="Fang C."/>
            <person name="Yue Y."/>
            <person name="Li F."/>
            <person name="Li D."/>
            <person name="Wei S."/>
            <person name="Han B."/>
            <person name="Jiang C."/>
            <person name="Yin Y."/>
            <person name="Xia T."/>
            <person name="Zhang Z."/>
            <person name="Bennetzen J.L."/>
            <person name="Zhao S."/>
            <person name="Wan X."/>
        </authorList>
    </citation>
    <scope>NUCLEOTIDE SEQUENCE [LARGE SCALE GENOMIC DNA]</scope>
    <source>
        <strain evidence="3">cv. Shuchazao</strain>
        <tissue evidence="2">Leaf</tissue>
    </source>
</reference>
<evidence type="ECO:0000256" key="1">
    <source>
        <dbReference type="SAM" id="MobiDB-lite"/>
    </source>
</evidence>
<proteinExistence type="predicted"/>
<gene>
    <name evidence="2" type="ORF">TEA_000822</name>
</gene>
<organism evidence="2 3">
    <name type="scientific">Camellia sinensis var. sinensis</name>
    <name type="common">China tea</name>
    <dbReference type="NCBI Taxonomy" id="542762"/>
    <lineage>
        <taxon>Eukaryota</taxon>
        <taxon>Viridiplantae</taxon>
        <taxon>Streptophyta</taxon>
        <taxon>Embryophyta</taxon>
        <taxon>Tracheophyta</taxon>
        <taxon>Spermatophyta</taxon>
        <taxon>Magnoliopsida</taxon>
        <taxon>eudicotyledons</taxon>
        <taxon>Gunneridae</taxon>
        <taxon>Pentapetalae</taxon>
        <taxon>asterids</taxon>
        <taxon>Ericales</taxon>
        <taxon>Theaceae</taxon>
        <taxon>Camellia</taxon>
    </lineage>
</organism>
<feature type="region of interest" description="Disordered" evidence="1">
    <location>
        <begin position="106"/>
        <end position="127"/>
    </location>
</feature>
<evidence type="ECO:0000313" key="3">
    <source>
        <dbReference type="Proteomes" id="UP000306102"/>
    </source>
</evidence>